<dbReference type="EnsemblPlants" id="AVESA.00010b.r2.3DG0538300.1">
    <property type="protein sequence ID" value="AVESA.00010b.r2.3DG0538300.1.CDS"/>
    <property type="gene ID" value="AVESA.00010b.r2.3DG0538300"/>
</dbReference>
<protein>
    <submittedName>
        <fullName evidence="1">Uncharacterized protein</fullName>
    </submittedName>
</protein>
<accession>A0ACD5VZ89</accession>
<sequence length="567" mass="64633">MRLVPSAFLRRAASMSYHYNRRGYSSPWPHRGYSSRPSPPYAYADAANDSLRGGGGGAHAPPTQYTQGPQFQPPPYGYSYGQPQVQSYGSVPYNYSHPQQPFPGPQYAYGNPNQYAPWPPQPHGAVPPNAGFQPPNAGFLPPNAGFQPPNAGFMPPHAGFQQPNAGFMPPNAGFRPWGPQHRPRLAEYKREWRYVQKLPPRQAERFKVLSYNILADYLAQDHQDLYEGIESCFMDWNWRKNKIALEIGWWRPDILCFQEVDKFTDLEQEMATRGFKGTWKMRTGNAVDGCAIFWRMGRFQLCYEENIEFNKLGLRDNVAQLCVLESLVQRNVQTGFVHLSTSPNHPQQANQVVVCNIHVLYNPKRGDIKLGQVRTLLDRAYAISKMWNDAPVILCGDFNATPKVYSNFLGDNECLHVDEHRLPTISNRSQHVQRMVPYGRYYNDPYRWTVDEIKAATGKEECTYVEHNLKVRSVYTDVEVTEDFLLFHLAAFSPLILNDVIGMVMFQAFVRKYLVASKGLQTVNVLDTFPIEILEQVIGFPTKKWGSDHIALVCELAFTNEAHQTGR</sequence>
<evidence type="ECO:0000313" key="1">
    <source>
        <dbReference type="EnsemblPlants" id="AVESA.00010b.r2.3DG0538300.1.CDS"/>
    </source>
</evidence>
<proteinExistence type="predicted"/>
<reference evidence="1" key="1">
    <citation type="submission" date="2021-05" db="EMBL/GenBank/DDBJ databases">
        <authorList>
            <person name="Scholz U."/>
            <person name="Mascher M."/>
            <person name="Fiebig A."/>
        </authorList>
    </citation>
    <scope>NUCLEOTIDE SEQUENCE [LARGE SCALE GENOMIC DNA]</scope>
</reference>
<dbReference type="Proteomes" id="UP001732700">
    <property type="component" value="Chromosome 3D"/>
</dbReference>
<evidence type="ECO:0000313" key="2">
    <source>
        <dbReference type="Proteomes" id="UP001732700"/>
    </source>
</evidence>
<name>A0ACD5VZ89_AVESA</name>
<organism evidence="1 2">
    <name type="scientific">Avena sativa</name>
    <name type="common">Oat</name>
    <dbReference type="NCBI Taxonomy" id="4498"/>
    <lineage>
        <taxon>Eukaryota</taxon>
        <taxon>Viridiplantae</taxon>
        <taxon>Streptophyta</taxon>
        <taxon>Embryophyta</taxon>
        <taxon>Tracheophyta</taxon>
        <taxon>Spermatophyta</taxon>
        <taxon>Magnoliopsida</taxon>
        <taxon>Liliopsida</taxon>
        <taxon>Poales</taxon>
        <taxon>Poaceae</taxon>
        <taxon>BOP clade</taxon>
        <taxon>Pooideae</taxon>
        <taxon>Poodae</taxon>
        <taxon>Poeae</taxon>
        <taxon>Poeae Chloroplast Group 1 (Aveneae type)</taxon>
        <taxon>Aveninae</taxon>
        <taxon>Avena</taxon>
    </lineage>
</organism>
<reference evidence="1" key="2">
    <citation type="submission" date="2025-09" db="UniProtKB">
        <authorList>
            <consortium name="EnsemblPlants"/>
        </authorList>
    </citation>
    <scope>IDENTIFICATION</scope>
</reference>
<keyword evidence="2" id="KW-1185">Reference proteome</keyword>